<dbReference type="PROSITE" id="PS50879">
    <property type="entry name" value="RNASE_H_1"/>
    <property type="match status" value="1"/>
</dbReference>
<evidence type="ECO:0000259" key="1">
    <source>
        <dbReference type="PROSITE" id="PS50879"/>
    </source>
</evidence>
<dbReference type="InterPro" id="IPR036397">
    <property type="entry name" value="RNaseH_sf"/>
</dbReference>
<proteinExistence type="predicted"/>
<dbReference type="InterPro" id="IPR044730">
    <property type="entry name" value="RNase_H-like_dom_plant"/>
</dbReference>
<dbReference type="Gramene" id="PRQ50480">
    <property type="protein sequence ID" value="PRQ50480"/>
    <property type="gene ID" value="RchiOBHm_Chr2g0133661"/>
</dbReference>
<organism evidence="2 3">
    <name type="scientific">Rosa chinensis</name>
    <name type="common">China rose</name>
    <dbReference type="NCBI Taxonomy" id="74649"/>
    <lineage>
        <taxon>Eukaryota</taxon>
        <taxon>Viridiplantae</taxon>
        <taxon>Streptophyta</taxon>
        <taxon>Embryophyta</taxon>
        <taxon>Tracheophyta</taxon>
        <taxon>Spermatophyta</taxon>
        <taxon>Magnoliopsida</taxon>
        <taxon>eudicotyledons</taxon>
        <taxon>Gunneridae</taxon>
        <taxon>Pentapetalae</taxon>
        <taxon>rosids</taxon>
        <taxon>fabids</taxon>
        <taxon>Rosales</taxon>
        <taxon>Rosaceae</taxon>
        <taxon>Rosoideae</taxon>
        <taxon>Rosoideae incertae sedis</taxon>
        <taxon>Rosa</taxon>
    </lineage>
</organism>
<name>A0A2P6RVL7_ROSCH</name>
<dbReference type="InterPro" id="IPR053151">
    <property type="entry name" value="RNase_H-like"/>
</dbReference>
<protein>
    <submittedName>
        <fullName evidence="2">Putative ribonuclease H-like domain-containing protein</fullName>
    </submittedName>
</protein>
<dbReference type="Gene3D" id="3.30.420.10">
    <property type="entry name" value="Ribonuclease H-like superfamily/Ribonuclease H"/>
    <property type="match status" value="1"/>
</dbReference>
<dbReference type="Proteomes" id="UP000238479">
    <property type="component" value="Chromosome 2"/>
</dbReference>
<dbReference type="PANTHER" id="PTHR47723">
    <property type="entry name" value="OS05G0353850 PROTEIN"/>
    <property type="match status" value="1"/>
</dbReference>
<dbReference type="SUPFAM" id="SSF53098">
    <property type="entry name" value="Ribonuclease H-like"/>
    <property type="match status" value="1"/>
</dbReference>
<dbReference type="GO" id="GO:0003676">
    <property type="term" value="F:nucleic acid binding"/>
    <property type="evidence" value="ECO:0007669"/>
    <property type="project" value="InterPro"/>
</dbReference>
<dbReference type="EMBL" id="PDCK01000040">
    <property type="protein sequence ID" value="PRQ50480.1"/>
    <property type="molecule type" value="Genomic_DNA"/>
</dbReference>
<dbReference type="OMA" id="WINELFG"/>
<dbReference type="GO" id="GO:0004523">
    <property type="term" value="F:RNA-DNA hybrid ribonuclease activity"/>
    <property type="evidence" value="ECO:0007669"/>
    <property type="project" value="InterPro"/>
</dbReference>
<feature type="domain" description="RNase H type-1" evidence="1">
    <location>
        <begin position="74"/>
        <end position="204"/>
    </location>
</feature>
<evidence type="ECO:0000313" key="2">
    <source>
        <dbReference type="EMBL" id="PRQ50480.1"/>
    </source>
</evidence>
<dbReference type="AlphaFoldDB" id="A0A2P6RVL7"/>
<dbReference type="PANTHER" id="PTHR47723:SF23">
    <property type="entry name" value="REVERSE TRANSCRIPTASE-LIKE PROTEIN"/>
    <property type="match status" value="1"/>
</dbReference>
<dbReference type="CDD" id="cd06222">
    <property type="entry name" value="RNase_H_like"/>
    <property type="match status" value="1"/>
</dbReference>
<evidence type="ECO:0000313" key="3">
    <source>
        <dbReference type="Proteomes" id="UP000238479"/>
    </source>
</evidence>
<comment type="caution">
    <text evidence="2">The sequence shown here is derived from an EMBL/GenBank/DDBJ whole genome shotgun (WGS) entry which is preliminary data.</text>
</comment>
<reference evidence="2 3" key="1">
    <citation type="journal article" date="2018" name="Nat. Genet.">
        <title>The Rosa genome provides new insights in the design of modern roses.</title>
        <authorList>
            <person name="Bendahmane M."/>
        </authorList>
    </citation>
    <scope>NUCLEOTIDE SEQUENCE [LARGE SCALE GENOMIC DNA]</scope>
    <source>
        <strain evidence="3">cv. Old Blush</strain>
    </source>
</reference>
<dbReference type="InterPro" id="IPR002156">
    <property type="entry name" value="RNaseH_domain"/>
</dbReference>
<sequence length="234" mass="26022">MAIWKARNRLLFDNRAPSLRQVSCSVKAWIMHIGPYIPGDAIGTVDRQLLSTLGVAPLPRKCQGSCMVIWHPPLSPWLKLNTDGLAKGNPGPAACGGVFRNAKGLYQGGFCQGIGVQTSFHAELLAIIIGIDLAFKKGWYYLWLESDSMSVLQCIFSQIFEPPWSLRTRWLNCLSQMRSMDIRCSHIYREGNTVADSMANLGLSSSSLKWFASPPPVIWLPLHFDTVGLPYQRG</sequence>
<accession>A0A2P6RVL7</accession>
<dbReference type="Pfam" id="PF13456">
    <property type="entry name" value="RVT_3"/>
    <property type="match status" value="1"/>
</dbReference>
<keyword evidence="3" id="KW-1185">Reference proteome</keyword>
<gene>
    <name evidence="2" type="ORF">RchiOBHm_Chr2g0133661</name>
</gene>
<dbReference type="InterPro" id="IPR012337">
    <property type="entry name" value="RNaseH-like_sf"/>
</dbReference>